<dbReference type="AlphaFoldDB" id="I2H9R1"/>
<dbReference type="InParanoid" id="I2H9R1"/>
<dbReference type="KEGG" id="tbl:TBLA_0J01160"/>
<evidence type="ECO:0000256" key="3">
    <source>
        <dbReference type="SAM" id="Phobius"/>
    </source>
</evidence>
<dbReference type="PANTHER" id="PTHR31306">
    <property type="entry name" value="ALPHA-1,6-MANNOSYLTRANSFERASE MNN11-RELATED"/>
    <property type="match status" value="1"/>
</dbReference>
<keyword evidence="3" id="KW-1133">Transmembrane helix</keyword>
<dbReference type="PANTHER" id="PTHR31306:SF10">
    <property type="entry name" value="ALPHA-1,6-MANNOSYLTRANSFERASE MNN11-RELATED"/>
    <property type="match status" value="1"/>
</dbReference>
<dbReference type="Pfam" id="PF05637">
    <property type="entry name" value="Glyco_transf_34"/>
    <property type="match status" value="1"/>
</dbReference>
<evidence type="ECO:0000256" key="2">
    <source>
        <dbReference type="ARBA" id="ARBA00022679"/>
    </source>
</evidence>
<dbReference type="OrthoDB" id="205108at2759"/>
<dbReference type="GO" id="GO:0006487">
    <property type="term" value="P:protein N-linked glycosylation"/>
    <property type="evidence" value="ECO:0007669"/>
    <property type="project" value="TreeGrafter"/>
</dbReference>
<dbReference type="InterPro" id="IPR008630">
    <property type="entry name" value="Glyco_trans_34"/>
</dbReference>
<keyword evidence="3" id="KW-0812">Transmembrane</keyword>
<evidence type="ECO:0000313" key="5">
    <source>
        <dbReference type="Proteomes" id="UP000002866"/>
    </source>
</evidence>
<dbReference type="HOGENOM" id="CLU_021434_1_0_1"/>
<feature type="transmembrane region" description="Helical" evidence="3">
    <location>
        <begin position="20"/>
        <end position="36"/>
    </location>
</feature>
<keyword evidence="1" id="KW-0328">Glycosyltransferase</keyword>
<evidence type="ECO:0000313" key="4">
    <source>
        <dbReference type="EMBL" id="CCH63113.1"/>
    </source>
</evidence>
<proteinExistence type="predicted"/>
<reference evidence="4 5" key="1">
    <citation type="journal article" date="2011" name="Proc. Natl. Acad. Sci. U.S.A.">
        <title>Evolutionary erosion of yeast sex chromosomes by mating-type switching accidents.</title>
        <authorList>
            <person name="Gordon J.L."/>
            <person name="Armisen D."/>
            <person name="Proux-Wera E."/>
            <person name="Oheigeartaigh S.S."/>
            <person name="Byrne K.P."/>
            <person name="Wolfe K.H."/>
        </authorList>
    </citation>
    <scope>NUCLEOTIDE SEQUENCE [LARGE SCALE GENOMIC DNA]</scope>
    <source>
        <strain evidence="5">ATCC 34711 / CBS 6284 / DSM 70876 / NBRC 10599 / NRRL Y-10934 / UCD 77-7</strain>
    </source>
</reference>
<feature type="transmembrane region" description="Helical" evidence="3">
    <location>
        <begin position="104"/>
        <end position="125"/>
    </location>
</feature>
<keyword evidence="2" id="KW-0808">Transferase</keyword>
<gene>
    <name evidence="4" type="primary">TBLA0J01160</name>
    <name evidence="4" type="ORF">TBLA_0J01160</name>
</gene>
<evidence type="ECO:0000256" key="1">
    <source>
        <dbReference type="ARBA" id="ARBA00022676"/>
    </source>
</evidence>
<protein>
    <recommendedName>
        <fullName evidence="6">Alpha-1,6-mannosyltransferase</fullName>
    </recommendedName>
</protein>
<evidence type="ECO:0008006" key="6">
    <source>
        <dbReference type="Google" id="ProtNLM"/>
    </source>
</evidence>
<dbReference type="STRING" id="1071380.I2H9R1"/>
<name>I2H9R1_HENB6</name>
<dbReference type="GeneID" id="14498296"/>
<dbReference type="GO" id="GO:0000136">
    <property type="term" value="C:mannan polymerase complex"/>
    <property type="evidence" value="ECO:0007669"/>
    <property type="project" value="TreeGrafter"/>
</dbReference>
<sequence>MIDASTNLTRETNAERCKNILLEICVIGIYMQHAAVPVDFQTLRLVEQYAVLLLILAVIALYKMVMKPKGNKTNNGGYHRKTNSGSLSKTVFGKHALRSEKAKFRVALILSFLLFSLYGLFSLLLTGDNSMGKSSNPLVGGRAKRDTLGLYTNEIQSASPLIFPHVEHASILKEMGIPGLYILRRDADGSSKFIFKREDKPLSDEEIKRTKDQVLLVKRSFLDHGKMIYKKSQTYPETVVVTLIDFDRYDSNSLVKIVQNRVDYAQKHNYGVYVRWYQEFVPLLNNQKLSESRDQVVAMMMRAAMHAFPYAKKFMFVNEESMIMNLDESIESHLLNPDKLSKAIMRDEHNTNMSPNEIFDNSDMIFMKNGAGQLVLTNFIMKNTDLTKSYLDYMMDPLIRDYRWERMHHAYLRMIIVHSKFTDKTQFISPKEFAPTYEAQVDSSKPVENVAYFTQGDFIADYSDCVLFNSCPVTIDEMYLRSQL</sequence>
<keyword evidence="3" id="KW-0472">Membrane</keyword>
<feature type="transmembrane region" description="Helical" evidence="3">
    <location>
        <begin position="48"/>
        <end position="65"/>
    </location>
</feature>
<dbReference type="EMBL" id="HE806325">
    <property type="protein sequence ID" value="CCH63113.1"/>
    <property type="molecule type" value="Genomic_DNA"/>
</dbReference>
<accession>I2H9R1</accession>
<dbReference type="Proteomes" id="UP000002866">
    <property type="component" value="Chromosome 10"/>
</dbReference>
<organism evidence="4 5">
    <name type="scientific">Henningerozyma blattae (strain ATCC 34711 / CBS 6284 / DSM 70876 / NBRC 10599 / NRRL Y-10934 / UCD 77-7)</name>
    <name type="common">Yeast</name>
    <name type="synonym">Tetrapisispora blattae</name>
    <dbReference type="NCBI Taxonomy" id="1071380"/>
    <lineage>
        <taxon>Eukaryota</taxon>
        <taxon>Fungi</taxon>
        <taxon>Dikarya</taxon>
        <taxon>Ascomycota</taxon>
        <taxon>Saccharomycotina</taxon>
        <taxon>Saccharomycetes</taxon>
        <taxon>Saccharomycetales</taxon>
        <taxon>Saccharomycetaceae</taxon>
        <taxon>Henningerozyma</taxon>
    </lineage>
</organism>
<dbReference type="GO" id="GO:0000009">
    <property type="term" value="F:alpha-1,6-mannosyltransferase activity"/>
    <property type="evidence" value="ECO:0007669"/>
    <property type="project" value="TreeGrafter"/>
</dbReference>
<dbReference type="RefSeq" id="XP_004182632.1">
    <property type="nucleotide sequence ID" value="XM_004182584.1"/>
</dbReference>
<keyword evidence="5" id="KW-1185">Reference proteome</keyword>
<dbReference type="eggNOG" id="KOG4748">
    <property type="taxonomic scope" value="Eukaryota"/>
</dbReference>